<dbReference type="EMBL" id="QASA01000001">
    <property type="protein sequence ID" value="RDC66224.1"/>
    <property type="molecule type" value="Genomic_DNA"/>
</dbReference>
<sequence>MAIEYGSRLLGFLTYENAISCFRKLFLTLRFSGEVKQLFSCYLLAGMVALQKIHSAWMIYKLKCLD</sequence>
<protein>
    <submittedName>
        <fullName evidence="1">Uncharacterized protein</fullName>
    </submittedName>
</protein>
<evidence type="ECO:0000313" key="1">
    <source>
        <dbReference type="EMBL" id="RDC66224.1"/>
    </source>
</evidence>
<dbReference type="Proteomes" id="UP000253919">
    <property type="component" value="Unassembled WGS sequence"/>
</dbReference>
<organism evidence="1 2">
    <name type="scientific">Adhaeribacter pallidiroseus</name>
    <dbReference type="NCBI Taxonomy" id="2072847"/>
    <lineage>
        <taxon>Bacteria</taxon>
        <taxon>Pseudomonadati</taxon>
        <taxon>Bacteroidota</taxon>
        <taxon>Cytophagia</taxon>
        <taxon>Cytophagales</taxon>
        <taxon>Hymenobacteraceae</taxon>
        <taxon>Adhaeribacter</taxon>
    </lineage>
</organism>
<dbReference type="AlphaFoldDB" id="A0A369QN99"/>
<proteinExistence type="predicted"/>
<evidence type="ECO:0000313" key="2">
    <source>
        <dbReference type="Proteomes" id="UP000253919"/>
    </source>
</evidence>
<comment type="caution">
    <text evidence="1">The sequence shown here is derived from an EMBL/GenBank/DDBJ whole genome shotgun (WGS) entry which is preliminary data.</text>
</comment>
<keyword evidence="2" id="KW-1185">Reference proteome</keyword>
<name>A0A369QN99_9BACT</name>
<reference evidence="1 2" key="1">
    <citation type="submission" date="2018-04" db="EMBL/GenBank/DDBJ databases">
        <title>Adhaeribacter sp. HMF7616 genome sequencing and assembly.</title>
        <authorList>
            <person name="Kang H."/>
            <person name="Kang J."/>
            <person name="Cha I."/>
            <person name="Kim H."/>
            <person name="Joh K."/>
        </authorList>
    </citation>
    <scope>NUCLEOTIDE SEQUENCE [LARGE SCALE GENOMIC DNA]</scope>
    <source>
        <strain evidence="1 2">HMF7616</strain>
    </source>
</reference>
<gene>
    <name evidence="1" type="ORF">AHMF7616_04855</name>
</gene>
<accession>A0A369QN99</accession>